<comment type="caution">
    <text evidence="1">The sequence shown here is derived from an EMBL/GenBank/DDBJ whole genome shotgun (WGS) entry which is preliminary data.</text>
</comment>
<dbReference type="AlphaFoldDB" id="A0AAV2MYS9"/>
<sequence length="139" mass="15581">MFSATFEYLFRLVAPELERRHNRGRPTISARKQLLIALWYMGTPNSYRSVCKTFDVGHVTAVRAVRCVCHALHSLTPHFITWPRGDKVDTTVADFRRKSPFPGVIGAIDGCHIVINAPKSSDGAYINRKGTHYPVPACV</sequence>
<reference evidence="1" key="1">
    <citation type="submission" date="2024-04" db="EMBL/GenBank/DDBJ databases">
        <authorList>
            <consortium name="Molecular Ecology Group"/>
        </authorList>
    </citation>
    <scope>NUCLEOTIDE SEQUENCE</scope>
</reference>
<accession>A0AAV2MYS9</accession>
<evidence type="ECO:0000313" key="1">
    <source>
        <dbReference type="EMBL" id="CAL1672071.1"/>
    </source>
</evidence>
<dbReference type="EMBL" id="CAXIPU020000446">
    <property type="protein sequence ID" value="CAL1672071.1"/>
    <property type="molecule type" value="Genomic_DNA"/>
</dbReference>
<name>A0AAV2MYS9_9HYME</name>
<evidence type="ECO:0008006" key="3">
    <source>
        <dbReference type="Google" id="ProtNLM"/>
    </source>
</evidence>
<dbReference type="Proteomes" id="UP001497644">
    <property type="component" value="Unassembled WGS sequence"/>
</dbReference>
<proteinExistence type="predicted"/>
<gene>
    <name evidence="1" type="ORF">LPLAT_LOCUS5478</name>
</gene>
<evidence type="ECO:0000313" key="2">
    <source>
        <dbReference type="Proteomes" id="UP001497644"/>
    </source>
</evidence>
<protein>
    <recommendedName>
        <fullName evidence="3">Nuclease HARBI1</fullName>
    </recommendedName>
</protein>
<organism evidence="1 2">
    <name type="scientific">Lasius platythorax</name>
    <dbReference type="NCBI Taxonomy" id="488582"/>
    <lineage>
        <taxon>Eukaryota</taxon>
        <taxon>Metazoa</taxon>
        <taxon>Ecdysozoa</taxon>
        <taxon>Arthropoda</taxon>
        <taxon>Hexapoda</taxon>
        <taxon>Insecta</taxon>
        <taxon>Pterygota</taxon>
        <taxon>Neoptera</taxon>
        <taxon>Endopterygota</taxon>
        <taxon>Hymenoptera</taxon>
        <taxon>Apocrita</taxon>
        <taxon>Aculeata</taxon>
        <taxon>Formicoidea</taxon>
        <taxon>Formicidae</taxon>
        <taxon>Formicinae</taxon>
        <taxon>Lasius</taxon>
        <taxon>Lasius</taxon>
    </lineage>
</organism>
<keyword evidence="2" id="KW-1185">Reference proteome</keyword>